<dbReference type="KEGG" id="dmo:Dmoj_GI16019"/>
<evidence type="ECO:0000313" key="2">
    <source>
        <dbReference type="Proteomes" id="UP000009192"/>
    </source>
</evidence>
<name>B4KFS9_DROMO</name>
<evidence type="ECO:0000313" key="1">
    <source>
        <dbReference type="EMBL" id="EDW11044.2"/>
    </source>
</evidence>
<dbReference type="OrthoDB" id="7834111at2759"/>
<dbReference type="InParanoid" id="B4KFS9"/>
<proteinExistence type="predicted"/>
<gene>
    <name evidence="1" type="primary">Dmoj\GI16019</name>
    <name evidence="1" type="ORF">Dmoj_GI16019</name>
</gene>
<accession>B4KFS9</accession>
<organism evidence="1 2">
    <name type="scientific">Drosophila mojavensis</name>
    <name type="common">Fruit fly</name>
    <dbReference type="NCBI Taxonomy" id="7230"/>
    <lineage>
        <taxon>Eukaryota</taxon>
        <taxon>Metazoa</taxon>
        <taxon>Ecdysozoa</taxon>
        <taxon>Arthropoda</taxon>
        <taxon>Hexapoda</taxon>
        <taxon>Insecta</taxon>
        <taxon>Pterygota</taxon>
        <taxon>Neoptera</taxon>
        <taxon>Endopterygota</taxon>
        <taxon>Diptera</taxon>
        <taxon>Brachycera</taxon>
        <taxon>Muscomorpha</taxon>
        <taxon>Ephydroidea</taxon>
        <taxon>Drosophilidae</taxon>
        <taxon>Drosophila</taxon>
    </lineage>
</organism>
<reference evidence="1 2" key="1">
    <citation type="journal article" date="2007" name="Nature">
        <title>Evolution of genes and genomes on the Drosophila phylogeny.</title>
        <authorList>
            <consortium name="Drosophila 12 Genomes Consortium"/>
            <person name="Clark A.G."/>
            <person name="Eisen M.B."/>
            <person name="Smith D.R."/>
            <person name="Bergman C.M."/>
            <person name="Oliver B."/>
            <person name="Markow T.A."/>
            <person name="Kaufman T.C."/>
            <person name="Kellis M."/>
            <person name="Gelbart W."/>
            <person name="Iyer V.N."/>
            <person name="Pollard D.A."/>
            <person name="Sackton T.B."/>
            <person name="Larracuente A.M."/>
            <person name="Singh N.D."/>
            <person name="Abad J.P."/>
            <person name="Abt D.N."/>
            <person name="Adryan B."/>
            <person name="Aguade M."/>
            <person name="Akashi H."/>
            <person name="Anderson W.W."/>
            <person name="Aquadro C.F."/>
            <person name="Ardell D.H."/>
            <person name="Arguello R."/>
            <person name="Artieri C.G."/>
            <person name="Barbash D.A."/>
            <person name="Barker D."/>
            <person name="Barsanti P."/>
            <person name="Batterham P."/>
            <person name="Batzoglou S."/>
            <person name="Begun D."/>
            <person name="Bhutkar A."/>
            <person name="Blanco E."/>
            <person name="Bosak S.A."/>
            <person name="Bradley R.K."/>
            <person name="Brand A.D."/>
            <person name="Brent M.R."/>
            <person name="Brooks A.N."/>
            <person name="Brown R.H."/>
            <person name="Butlin R.K."/>
            <person name="Caggese C."/>
            <person name="Calvi B.R."/>
            <person name="Bernardo de Carvalho A."/>
            <person name="Caspi A."/>
            <person name="Castrezana S."/>
            <person name="Celniker S.E."/>
            <person name="Chang J.L."/>
            <person name="Chapple C."/>
            <person name="Chatterji S."/>
            <person name="Chinwalla A."/>
            <person name="Civetta A."/>
            <person name="Clifton S.W."/>
            <person name="Comeron J.M."/>
            <person name="Costello J.C."/>
            <person name="Coyne J.A."/>
            <person name="Daub J."/>
            <person name="David R.G."/>
            <person name="Delcher A.L."/>
            <person name="Delehaunty K."/>
            <person name="Do C.B."/>
            <person name="Ebling H."/>
            <person name="Edwards K."/>
            <person name="Eickbush T."/>
            <person name="Evans J.D."/>
            <person name="Filipski A."/>
            <person name="Findeiss S."/>
            <person name="Freyhult E."/>
            <person name="Fulton L."/>
            <person name="Fulton R."/>
            <person name="Garcia A.C."/>
            <person name="Gardiner A."/>
            <person name="Garfield D.A."/>
            <person name="Garvin B.E."/>
            <person name="Gibson G."/>
            <person name="Gilbert D."/>
            <person name="Gnerre S."/>
            <person name="Godfrey J."/>
            <person name="Good R."/>
            <person name="Gotea V."/>
            <person name="Gravely B."/>
            <person name="Greenberg A.J."/>
            <person name="Griffiths-Jones S."/>
            <person name="Gross S."/>
            <person name="Guigo R."/>
            <person name="Gustafson E.A."/>
            <person name="Haerty W."/>
            <person name="Hahn M.W."/>
            <person name="Halligan D.L."/>
            <person name="Halpern A.L."/>
            <person name="Halter G.M."/>
            <person name="Han M.V."/>
            <person name="Heger A."/>
            <person name="Hillier L."/>
            <person name="Hinrichs A.S."/>
            <person name="Holmes I."/>
            <person name="Hoskins R.A."/>
            <person name="Hubisz M.J."/>
            <person name="Hultmark D."/>
            <person name="Huntley M.A."/>
            <person name="Jaffe D.B."/>
            <person name="Jagadeeshan S."/>
            <person name="Jeck W.R."/>
            <person name="Johnson J."/>
            <person name="Jones C.D."/>
            <person name="Jordan W.C."/>
            <person name="Karpen G.H."/>
            <person name="Kataoka E."/>
            <person name="Keightley P.D."/>
            <person name="Kheradpour P."/>
            <person name="Kirkness E.F."/>
            <person name="Koerich L.B."/>
            <person name="Kristiansen K."/>
            <person name="Kudrna D."/>
            <person name="Kulathinal R.J."/>
            <person name="Kumar S."/>
            <person name="Kwok R."/>
            <person name="Lander E."/>
            <person name="Langley C.H."/>
            <person name="Lapoint R."/>
            <person name="Lazzaro B.P."/>
            <person name="Lee S.J."/>
            <person name="Levesque L."/>
            <person name="Li R."/>
            <person name="Lin C.F."/>
            <person name="Lin M.F."/>
            <person name="Lindblad-Toh K."/>
            <person name="Llopart A."/>
            <person name="Long M."/>
            <person name="Low L."/>
            <person name="Lozovsky E."/>
            <person name="Lu J."/>
            <person name="Luo M."/>
            <person name="Machado C.A."/>
            <person name="Makalowski W."/>
            <person name="Marzo M."/>
            <person name="Matsuda M."/>
            <person name="Matzkin L."/>
            <person name="McAllister B."/>
            <person name="McBride C.S."/>
            <person name="McKernan B."/>
            <person name="McKernan K."/>
            <person name="Mendez-Lago M."/>
            <person name="Minx P."/>
            <person name="Mollenhauer M.U."/>
            <person name="Montooth K."/>
            <person name="Mount S.M."/>
            <person name="Mu X."/>
            <person name="Myers E."/>
            <person name="Negre B."/>
            <person name="Newfeld S."/>
            <person name="Nielsen R."/>
            <person name="Noor M.A."/>
            <person name="O'Grady P."/>
            <person name="Pachter L."/>
            <person name="Papaceit M."/>
            <person name="Parisi M.J."/>
            <person name="Parisi M."/>
            <person name="Parts L."/>
            <person name="Pedersen J.S."/>
            <person name="Pesole G."/>
            <person name="Phillippy A.M."/>
            <person name="Ponting C.P."/>
            <person name="Pop M."/>
            <person name="Porcelli D."/>
            <person name="Powell J.R."/>
            <person name="Prohaska S."/>
            <person name="Pruitt K."/>
            <person name="Puig M."/>
            <person name="Quesneville H."/>
            <person name="Ram K.R."/>
            <person name="Rand D."/>
            <person name="Rasmussen M.D."/>
            <person name="Reed L.K."/>
            <person name="Reenan R."/>
            <person name="Reily A."/>
            <person name="Remington K.A."/>
            <person name="Rieger T.T."/>
            <person name="Ritchie M.G."/>
            <person name="Robin C."/>
            <person name="Rogers Y.H."/>
            <person name="Rohde C."/>
            <person name="Rozas J."/>
            <person name="Rubenfield M.J."/>
            <person name="Ruiz A."/>
            <person name="Russo S."/>
            <person name="Salzberg S.L."/>
            <person name="Sanchez-Gracia A."/>
            <person name="Saranga D.J."/>
            <person name="Sato H."/>
            <person name="Schaeffer S.W."/>
            <person name="Schatz M.C."/>
            <person name="Schlenke T."/>
            <person name="Schwartz R."/>
            <person name="Segarra C."/>
            <person name="Singh R.S."/>
            <person name="Sirot L."/>
            <person name="Sirota M."/>
            <person name="Sisneros N.B."/>
            <person name="Smith C.D."/>
            <person name="Smith T.F."/>
            <person name="Spieth J."/>
            <person name="Stage D.E."/>
            <person name="Stark A."/>
            <person name="Stephan W."/>
            <person name="Strausberg R.L."/>
            <person name="Strempel S."/>
            <person name="Sturgill D."/>
            <person name="Sutton G."/>
            <person name="Sutton G.G."/>
            <person name="Tao W."/>
            <person name="Teichmann S."/>
            <person name="Tobari Y.N."/>
            <person name="Tomimura Y."/>
            <person name="Tsolas J.M."/>
            <person name="Valente V.L."/>
            <person name="Venter E."/>
            <person name="Venter J.C."/>
            <person name="Vicario S."/>
            <person name="Vieira F.G."/>
            <person name="Vilella A.J."/>
            <person name="Villasante A."/>
            <person name="Walenz B."/>
            <person name="Wang J."/>
            <person name="Wasserman M."/>
            <person name="Watts T."/>
            <person name="Wilson D."/>
            <person name="Wilson R.K."/>
            <person name="Wing R.A."/>
            <person name="Wolfner M.F."/>
            <person name="Wong A."/>
            <person name="Wong G.K."/>
            <person name="Wu C.I."/>
            <person name="Wu G."/>
            <person name="Yamamoto D."/>
            <person name="Yang H.P."/>
            <person name="Yang S.P."/>
            <person name="Yorke J.A."/>
            <person name="Yoshida K."/>
            <person name="Zdobnov E."/>
            <person name="Zhang P."/>
            <person name="Zhang Y."/>
            <person name="Zimin A.V."/>
            <person name="Baldwin J."/>
            <person name="Abdouelleil A."/>
            <person name="Abdulkadir J."/>
            <person name="Abebe A."/>
            <person name="Abera B."/>
            <person name="Abreu J."/>
            <person name="Acer S.C."/>
            <person name="Aftuck L."/>
            <person name="Alexander A."/>
            <person name="An P."/>
            <person name="Anderson E."/>
            <person name="Anderson S."/>
            <person name="Arachi H."/>
            <person name="Azer M."/>
            <person name="Bachantsang P."/>
            <person name="Barry A."/>
            <person name="Bayul T."/>
            <person name="Berlin A."/>
            <person name="Bessette D."/>
            <person name="Bloom T."/>
            <person name="Blye J."/>
            <person name="Boguslavskiy L."/>
            <person name="Bonnet C."/>
            <person name="Boukhgalter B."/>
            <person name="Bourzgui I."/>
            <person name="Brown A."/>
            <person name="Cahill P."/>
            <person name="Channer S."/>
            <person name="Cheshatsang Y."/>
            <person name="Chuda L."/>
            <person name="Citroen M."/>
            <person name="Collymore A."/>
            <person name="Cooke P."/>
            <person name="Costello M."/>
            <person name="D'Aco K."/>
            <person name="Daza R."/>
            <person name="De Haan G."/>
            <person name="DeGray S."/>
            <person name="DeMaso C."/>
            <person name="Dhargay N."/>
            <person name="Dooley K."/>
            <person name="Dooley E."/>
            <person name="Doricent M."/>
            <person name="Dorje P."/>
            <person name="Dorjee K."/>
            <person name="Dupes A."/>
            <person name="Elong R."/>
            <person name="Falk J."/>
            <person name="Farina A."/>
            <person name="Faro S."/>
            <person name="Ferguson D."/>
            <person name="Fisher S."/>
            <person name="Foley C.D."/>
            <person name="Franke A."/>
            <person name="Friedrich D."/>
            <person name="Gadbois L."/>
            <person name="Gearin G."/>
            <person name="Gearin C.R."/>
            <person name="Giannoukos G."/>
            <person name="Goode T."/>
            <person name="Graham J."/>
            <person name="Grandbois E."/>
            <person name="Grewal S."/>
            <person name="Gyaltsen K."/>
            <person name="Hafez N."/>
            <person name="Hagos B."/>
            <person name="Hall J."/>
            <person name="Henson C."/>
            <person name="Hollinger A."/>
            <person name="Honan T."/>
            <person name="Huard M.D."/>
            <person name="Hughes L."/>
            <person name="Hurhula B."/>
            <person name="Husby M.E."/>
            <person name="Kamat A."/>
            <person name="Kanga B."/>
            <person name="Kashin S."/>
            <person name="Khazanovich D."/>
            <person name="Kisner P."/>
            <person name="Lance K."/>
            <person name="Lara M."/>
            <person name="Lee W."/>
            <person name="Lennon N."/>
            <person name="Letendre F."/>
            <person name="LeVine R."/>
            <person name="Lipovsky A."/>
            <person name="Liu X."/>
            <person name="Liu J."/>
            <person name="Liu S."/>
            <person name="Lokyitsang T."/>
            <person name="Lokyitsang Y."/>
            <person name="Lubonja R."/>
            <person name="Lui A."/>
            <person name="MacDonald P."/>
            <person name="Magnisalis V."/>
            <person name="Maru K."/>
            <person name="Matthews C."/>
            <person name="McCusker W."/>
            <person name="McDonough S."/>
            <person name="Mehta T."/>
            <person name="Meldrim J."/>
            <person name="Meneus L."/>
            <person name="Mihai O."/>
            <person name="Mihalev A."/>
            <person name="Mihova T."/>
            <person name="Mittelman R."/>
            <person name="Mlenga V."/>
            <person name="Montmayeur A."/>
            <person name="Mulrain L."/>
            <person name="Navidi A."/>
            <person name="Naylor J."/>
            <person name="Negash T."/>
            <person name="Nguyen T."/>
            <person name="Nguyen N."/>
            <person name="Nicol R."/>
            <person name="Norbu C."/>
            <person name="Norbu N."/>
            <person name="Novod N."/>
            <person name="O'Neill B."/>
            <person name="Osman S."/>
            <person name="Markiewicz E."/>
            <person name="Oyono O.L."/>
            <person name="Patti C."/>
            <person name="Phunkhang P."/>
            <person name="Pierre F."/>
            <person name="Priest M."/>
            <person name="Raghuraman S."/>
            <person name="Rege F."/>
            <person name="Reyes R."/>
            <person name="Rise C."/>
            <person name="Rogov P."/>
            <person name="Ross K."/>
            <person name="Ryan E."/>
            <person name="Settipalli S."/>
            <person name="Shea T."/>
            <person name="Sherpa N."/>
            <person name="Shi L."/>
            <person name="Shih D."/>
            <person name="Sparrow T."/>
            <person name="Spaulding J."/>
            <person name="Stalker J."/>
            <person name="Stange-Thomann N."/>
            <person name="Stavropoulos S."/>
            <person name="Stone C."/>
            <person name="Strader C."/>
            <person name="Tesfaye S."/>
            <person name="Thomson T."/>
            <person name="Thoulutsang Y."/>
            <person name="Thoulutsang D."/>
            <person name="Topham K."/>
            <person name="Topping I."/>
            <person name="Tsamla T."/>
            <person name="Vassiliev H."/>
            <person name="Vo A."/>
            <person name="Wangchuk T."/>
            <person name="Wangdi T."/>
            <person name="Weiand M."/>
            <person name="Wilkinson J."/>
            <person name="Wilson A."/>
            <person name="Yadav S."/>
            <person name="Young G."/>
            <person name="Yu Q."/>
            <person name="Zembek L."/>
            <person name="Zhong D."/>
            <person name="Zimmer A."/>
            <person name="Zwirko Z."/>
            <person name="Jaffe D.B."/>
            <person name="Alvarez P."/>
            <person name="Brockman W."/>
            <person name="Butler J."/>
            <person name="Chin C."/>
            <person name="Gnerre S."/>
            <person name="Grabherr M."/>
            <person name="Kleber M."/>
            <person name="Mauceli E."/>
            <person name="MacCallum I."/>
        </authorList>
    </citation>
    <scope>NUCLEOTIDE SEQUENCE [LARGE SCALE GENOMIC DNA]</scope>
    <source>
        <strain evidence="2">Tucson 15081-1352.22</strain>
    </source>
</reference>
<dbReference type="AlphaFoldDB" id="B4KFS9"/>
<protein>
    <submittedName>
        <fullName evidence="1">Uncharacterized protein</fullName>
    </submittedName>
</protein>
<keyword evidence="2" id="KW-1185">Reference proteome</keyword>
<dbReference type="Proteomes" id="UP000009192">
    <property type="component" value="Unassembled WGS sequence"/>
</dbReference>
<sequence>MPVIEQVQMAADATAATATIAAEVKQQSIKVSDYRRGTPECLLPMPAQAGSEQNRPTPHLHSLFNCQATKMSINSFALPLLLLLSLALSGCWARPRDLLNEVNSEEATPDDYIDNDLVQTISNRPVVGTQFLKQRHDFYMPPAQLYPQLVIPFGGGNYYSNYVLPMSTYEIVEPEPIF</sequence>
<dbReference type="HOGENOM" id="CLU_2051999_0_0_1"/>
<dbReference type="EMBL" id="CH933807">
    <property type="protein sequence ID" value="EDW11044.2"/>
    <property type="molecule type" value="Genomic_DNA"/>
</dbReference>